<protein>
    <submittedName>
        <fullName evidence="2">Uncharacterized protein</fullName>
    </submittedName>
</protein>
<dbReference type="AlphaFoldDB" id="A0A3D8IGE5"/>
<keyword evidence="1" id="KW-1133">Transmembrane helix</keyword>
<dbReference type="RefSeq" id="WP_115550962.1">
    <property type="nucleotide sequence ID" value="NZ_CAONBV010000060.1"/>
</dbReference>
<keyword evidence="3" id="KW-1185">Reference proteome</keyword>
<comment type="caution">
    <text evidence="2">The sequence shown here is derived from an EMBL/GenBank/DDBJ whole genome shotgun (WGS) entry which is preliminary data.</text>
</comment>
<dbReference type="Proteomes" id="UP000256650">
    <property type="component" value="Unassembled WGS sequence"/>
</dbReference>
<dbReference type="EMBL" id="NXLS01000002">
    <property type="protein sequence ID" value="RDU63631.1"/>
    <property type="molecule type" value="Genomic_DNA"/>
</dbReference>
<reference evidence="2 3" key="1">
    <citation type="submission" date="2018-04" db="EMBL/GenBank/DDBJ databases">
        <title>Novel Campyloabacter and Helicobacter Species and Strains.</title>
        <authorList>
            <person name="Mannion A.J."/>
            <person name="Shen Z."/>
            <person name="Fox J.G."/>
        </authorList>
    </citation>
    <scope>NUCLEOTIDE SEQUENCE [LARGE SCALE GENOMIC DNA]</scope>
    <source>
        <strain evidence="2 3">MIT 99-5101</strain>
    </source>
</reference>
<feature type="transmembrane region" description="Helical" evidence="1">
    <location>
        <begin position="64"/>
        <end position="84"/>
    </location>
</feature>
<proteinExistence type="predicted"/>
<name>A0A3D8IGE5_9HELI</name>
<keyword evidence="1" id="KW-0472">Membrane</keyword>
<dbReference type="OrthoDB" id="1770912at2"/>
<evidence type="ECO:0000256" key="1">
    <source>
        <dbReference type="SAM" id="Phobius"/>
    </source>
</evidence>
<feature type="transmembrane region" description="Helical" evidence="1">
    <location>
        <begin position="34"/>
        <end position="52"/>
    </location>
</feature>
<dbReference type="GeneID" id="82535068"/>
<keyword evidence="1" id="KW-0812">Transmembrane</keyword>
<evidence type="ECO:0000313" key="2">
    <source>
        <dbReference type="EMBL" id="RDU63631.1"/>
    </source>
</evidence>
<accession>A0A3D8IGE5</accession>
<sequence>MCLLMTLFAAVIASICWFVSNPQKNLQLGTLSLMYWGAGLMWIVDCVFATYEGEPFLNISGDDAVLGAVVVLVGLIAWFVLLLVKNPKRLFVNTF</sequence>
<evidence type="ECO:0000313" key="3">
    <source>
        <dbReference type="Proteomes" id="UP000256650"/>
    </source>
</evidence>
<gene>
    <name evidence="2" type="ORF">CQA43_02040</name>
</gene>
<organism evidence="2 3">
    <name type="scientific">Helicobacter ganmani</name>
    <dbReference type="NCBI Taxonomy" id="60246"/>
    <lineage>
        <taxon>Bacteria</taxon>
        <taxon>Pseudomonadati</taxon>
        <taxon>Campylobacterota</taxon>
        <taxon>Epsilonproteobacteria</taxon>
        <taxon>Campylobacterales</taxon>
        <taxon>Helicobacteraceae</taxon>
        <taxon>Helicobacter</taxon>
    </lineage>
</organism>